<evidence type="ECO:0000256" key="1">
    <source>
        <dbReference type="ARBA" id="ARBA00004496"/>
    </source>
</evidence>
<dbReference type="GO" id="GO:0046872">
    <property type="term" value="F:metal ion binding"/>
    <property type="evidence" value="ECO:0007669"/>
    <property type="project" value="UniProtKB-KW"/>
</dbReference>
<name>A0A9P6VT77_RHOMI</name>
<keyword evidence="4" id="KW-0540">Nuclease</keyword>
<evidence type="ECO:0000256" key="11">
    <source>
        <dbReference type="ARBA" id="ARBA00048424"/>
    </source>
</evidence>
<feature type="compositionally biased region" description="Low complexity" evidence="12">
    <location>
        <begin position="713"/>
        <end position="744"/>
    </location>
</feature>
<dbReference type="PROSITE" id="PS50054">
    <property type="entry name" value="TYR_PHOSPHATASE_DUAL"/>
    <property type="match status" value="1"/>
</dbReference>
<evidence type="ECO:0000256" key="10">
    <source>
        <dbReference type="ARBA" id="ARBA00047927"/>
    </source>
</evidence>
<keyword evidence="3" id="KW-0963">Cytoplasm</keyword>
<dbReference type="Gene3D" id="3.90.190.10">
    <property type="entry name" value="Protein tyrosine phosphatase superfamily"/>
    <property type="match status" value="1"/>
</dbReference>
<evidence type="ECO:0000256" key="9">
    <source>
        <dbReference type="ARBA" id="ARBA00047562"/>
    </source>
</evidence>
<feature type="region of interest" description="Disordered" evidence="12">
    <location>
        <begin position="538"/>
        <end position="591"/>
    </location>
</feature>
<feature type="compositionally biased region" description="Polar residues" evidence="12">
    <location>
        <begin position="836"/>
        <end position="845"/>
    </location>
</feature>
<dbReference type="InterPro" id="IPR004861">
    <property type="entry name" value="Siw14-like"/>
</dbReference>
<dbReference type="OrthoDB" id="446759at2759"/>
<dbReference type="GO" id="GO:0016791">
    <property type="term" value="F:phosphatase activity"/>
    <property type="evidence" value="ECO:0007669"/>
    <property type="project" value="InterPro"/>
</dbReference>
<feature type="region of interest" description="Disordered" evidence="12">
    <location>
        <begin position="202"/>
        <end position="286"/>
    </location>
</feature>
<dbReference type="InterPro" id="IPR029021">
    <property type="entry name" value="Prot-tyrosine_phosphatase-like"/>
</dbReference>
<dbReference type="InterPro" id="IPR033411">
    <property type="entry name" value="Ribonuclease_PIN"/>
</dbReference>
<feature type="region of interest" description="Disordered" evidence="12">
    <location>
        <begin position="308"/>
        <end position="335"/>
    </location>
</feature>
<evidence type="ECO:0000256" key="6">
    <source>
        <dbReference type="ARBA" id="ARBA00022801"/>
    </source>
</evidence>
<comment type="subcellular location">
    <subcellularLocation>
        <location evidence="1">Cytoplasm</location>
    </subcellularLocation>
</comment>
<dbReference type="GO" id="GO:0030490">
    <property type="term" value="P:maturation of SSU-rRNA"/>
    <property type="evidence" value="ECO:0007669"/>
    <property type="project" value="TreeGrafter"/>
</dbReference>
<reference evidence="14 15" key="1">
    <citation type="submission" date="2020-11" db="EMBL/GenBank/DDBJ databases">
        <title>Kefir isolates.</title>
        <authorList>
            <person name="Marcisauskas S."/>
            <person name="Kim Y."/>
            <person name="Blasche S."/>
        </authorList>
    </citation>
    <scope>NUCLEOTIDE SEQUENCE [LARGE SCALE GENOMIC DNA]</scope>
    <source>
        <strain evidence="14 15">KR</strain>
    </source>
</reference>
<dbReference type="PRINTS" id="PR01911">
    <property type="entry name" value="PFDSPHPHTASE"/>
</dbReference>
<feature type="region of interest" description="Disordered" evidence="12">
    <location>
        <begin position="756"/>
        <end position="804"/>
    </location>
</feature>
<keyword evidence="6" id="KW-0378">Hydrolase</keyword>
<dbReference type="CDD" id="cd09876">
    <property type="entry name" value="PIN_Nob1-like"/>
    <property type="match status" value="1"/>
</dbReference>
<comment type="catalytic activity">
    <reaction evidence="10">
        <text>1,5-bis(diphospho)-1D-myo-inositol 2,3,4,6-tetrakisphosphate + H2O = 1-diphospho-1D-myo-inositol 2,3,4,5,6-pentakisphosphate + phosphate + 2 H(+)</text>
        <dbReference type="Rhea" id="RHEA:79699"/>
        <dbReference type="ChEBI" id="CHEBI:15377"/>
        <dbReference type="ChEBI" id="CHEBI:15378"/>
        <dbReference type="ChEBI" id="CHEBI:43474"/>
        <dbReference type="ChEBI" id="CHEBI:74946"/>
        <dbReference type="ChEBI" id="CHEBI:77983"/>
        <dbReference type="EC" id="3.6.1.52"/>
    </reaction>
    <physiologicalReaction direction="left-to-right" evidence="10">
        <dbReference type="Rhea" id="RHEA:79700"/>
    </physiologicalReaction>
</comment>
<feature type="compositionally biased region" description="Pro residues" evidence="12">
    <location>
        <begin position="1040"/>
        <end position="1056"/>
    </location>
</feature>
<dbReference type="EC" id="3.6.1.52" evidence="2"/>
<feature type="compositionally biased region" description="Polar residues" evidence="12">
    <location>
        <begin position="865"/>
        <end position="874"/>
    </location>
</feature>
<dbReference type="InterPro" id="IPR039907">
    <property type="entry name" value="NOB1"/>
</dbReference>
<dbReference type="GO" id="GO:0005737">
    <property type="term" value="C:cytoplasm"/>
    <property type="evidence" value="ECO:0007669"/>
    <property type="project" value="UniProtKB-SubCell"/>
</dbReference>
<comment type="caution">
    <text evidence="14">The sequence shown here is derived from an EMBL/GenBank/DDBJ whole genome shotgun (WGS) entry which is preliminary data.</text>
</comment>
<evidence type="ECO:0000256" key="2">
    <source>
        <dbReference type="ARBA" id="ARBA00012527"/>
    </source>
</evidence>
<dbReference type="PROSITE" id="PS00383">
    <property type="entry name" value="TYR_PHOSPHATASE_1"/>
    <property type="match status" value="1"/>
</dbReference>
<dbReference type="Gene3D" id="3.40.50.1010">
    <property type="entry name" value="5'-nuclease"/>
    <property type="match status" value="1"/>
</dbReference>
<feature type="compositionally biased region" description="Basic and acidic residues" evidence="12">
    <location>
        <begin position="152"/>
        <end position="171"/>
    </location>
</feature>
<feature type="compositionally biased region" description="Polar residues" evidence="12">
    <location>
        <begin position="643"/>
        <end position="654"/>
    </location>
</feature>
<keyword evidence="15" id="KW-1185">Reference proteome</keyword>
<dbReference type="FunFam" id="3.90.190.10:FF:000035">
    <property type="entry name" value="Tyrosine phosphatase, putative"/>
    <property type="match status" value="1"/>
</dbReference>
<accession>A0A9P6VT77</accession>
<dbReference type="PANTHER" id="PTHR12814:SF2">
    <property type="entry name" value="RNA-BINDING PROTEIN NOB1"/>
    <property type="match status" value="1"/>
</dbReference>
<feature type="compositionally biased region" description="Polar residues" evidence="12">
    <location>
        <begin position="760"/>
        <end position="769"/>
    </location>
</feature>
<feature type="compositionally biased region" description="Basic and acidic residues" evidence="12">
    <location>
        <begin position="604"/>
        <end position="625"/>
    </location>
</feature>
<dbReference type="GO" id="GO:0030688">
    <property type="term" value="C:preribosome, small subunit precursor"/>
    <property type="evidence" value="ECO:0007669"/>
    <property type="project" value="TreeGrafter"/>
</dbReference>
<sequence length="1056" mass="112186">MAPPKQQPSLAGQRAIKHLVVDTGALIAAPVSSLRETATNYLVTSDVVQELRDKRGRNVLEEAKLQLPADTVPQEGTADKDELFRENEGFQVRDPTPESVAKITAFARKTGDLAVLSSADIRVLALCLTLELEENGTWRVREFPGQVLIPPPKDDKAVTTEGDKGKEKEVEEPAAAVKEGEQQNQDEEQLADKVAALNVDAEGEKAEENGVAEESAVETLPPPVPTAPTDGSDGPVSEPVASTSAAVEEAQHAGNDEEEEQDDNDNDVSDAESDSSAGSWITPDNVHAHKVRDLGLFEAPEASTSAAASASASTSSTAGAPATTAGNTAKAAKTPKPKTIMKAAVLTGDYAMQNVALQMGLNVLGSGGKRVREVRTWVLRCHACFKLCKNPDKRFCPSCGGATLLRTSITYVPVSPQNPQGYILHLKSNYNYRLRGTQYSMPNPKVGRASGAQQAAPVVREDQKEWIRGVKSAEVRRHKEERALQKALLDDEDRKKLGMATGGSGGTGASGSYAVTASSAAGWFAQAGTLEAQMLGIGGGKGGIENPKGRRRGGKNGKGGESTEGVEMTAENDDAIKSGGPGERTLTPASRIPRWMYQLMCERGSHPTRDRSRSHARTASDHLGERPGPPAPLEEHDSPAVHSETSTAAQSDSAPTERGDPSRPAVEADADCNSCDTVLAPPPDDSLPSPQPLADPHQPHQPHHRTTYRDSYGDFSSASSNASSSTSYSGGFDSSRSASSVTSASSAMTFSAATAGWTGQAGSPSNAPSPSIGGRKRSPADCRATAAFSEAEGGSKVPPRSHVVVDDDPEVTLCLSRLHLPSSSELQILAPDETDTTPLASTSRLASDPTTAPSPPSPTTTATSHLSLETTATHPSPIAPIPLVDDGTLLAPENFATVSTDLYRSSFPRKQHFPFLKNLGLKSEPYPEENAEFLAKEGIQLFQYGIPGNKEPFVSIPDDKVVAALTTILDKRNHPMLIHCNKGKHRTGCVVGCLRRIQSWSLTSIFDEYRRYSTPKSRAMDLQFIEAFGGLPDLPRWPTLEPPPVPAPSDPPPQPP</sequence>
<evidence type="ECO:0000259" key="13">
    <source>
        <dbReference type="PROSITE" id="PS50054"/>
    </source>
</evidence>
<evidence type="ECO:0000256" key="4">
    <source>
        <dbReference type="ARBA" id="ARBA00022722"/>
    </source>
</evidence>
<keyword evidence="5" id="KW-0479">Metal-binding</keyword>
<dbReference type="Pfam" id="PF08772">
    <property type="entry name" value="Zn_ribbon_NOB1"/>
    <property type="match status" value="1"/>
</dbReference>
<dbReference type="InterPro" id="IPR020422">
    <property type="entry name" value="TYR_PHOSPHATASE_DUAL_dom"/>
</dbReference>
<feature type="compositionally biased region" description="Pro residues" evidence="12">
    <location>
        <begin position="680"/>
        <end position="693"/>
    </location>
</feature>
<comment type="catalytic activity">
    <reaction evidence="8">
        <text>5-diphospho-1D-myo-inositol 1,2,3,4,6-pentakisphosphate + H2O = 1D-myo-inositol hexakisphosphate + phosphate + H(+)</text>
        <dbReference type="Rhea" id="RHEA:22384"/>
        <dbReference type="ChEBI" id="CHEBI:15377"/>
        <dbReference type="ChEBI" id="CHEBI:15378"/>
        <dbReference type="ChEBI" id="CHEBI:43474"/>
        <dbReference type="ChEBI" id="CHEBI:58130"/>
        <dbReference type="ChEBI" id="CHEBI:58628"/>
        <dbReference type="EC" id="3.6.1.52"/>
    </reaction>
    <physiologicalReaction direction="left-to-right" evidence="8">
        <dbReference type="Rhea" id="RHEA:22385"/>
    </physiologicalReaction>
</comment>
<dbReference type="AlphaFoldDB" id="A0A9P6VT77"/>
<evidence type="ECO:0000256" key="8">
    <source>
        <dbReference type="ARBA" id="ARBA00047342"/>
    </source>
</evidence>
<dbReference type="InterPro" id="IPR036283">
    <property type="entry name" value="NOB1_Zf-like_sf"/>
</dbReference>
<proteinExistence type="inferred from homology"/>
<comment type="catalytic activity">
    <reaction evidence="11">
        <text>6-diphospho-1D-myo-inositol pentakisphosphate + H2O = 1D-myo-inositol hexakisphosphate + phosphate + H(+)</text>
        <dbReference type="Rhea" id="RHEA:79703"/>
        <dbReference type="ChEBI" id="CHEBI:15377"/>
        <dbReference type="ChEBI" id="CHEBI:15378"/>
        <dbReference type="ChEBI" id="CHEBI:43474"/>
        <dbReference type="ChEBI" id="CHEBI:58130"/>
        <dbReference type="ChEBI" id="CHEBI:230534"/>
        <dbReference type="EC" id="3.6.1.52"/>
    </reaction>
    <physiologicalReaction direction="left-to-right" evidence="11">
        <dbReference type="Rhea" id="RHEA:79704"/>
    </physiologicalReaction>
</comment>
<dbReference type="PANTHER" id="PTHR12814">
    <property type="entry name" value="RNA-BINDING PROTEIN NOB1"/>
    <property type="match status" value="1"/>
</dbReference>
<dbReference type="Pfam" id="PF03162">
    <property type="entry name" value="Y_phosphatase2"/>
    <property type="match status" value="1"/>
</dbReference>
<evidence type="ECO:0000256" key="5">
    <source>
        <dbReference type="ARBA" id="ARBA00022723"/>
    </source>
</evidence>
<comment type="similarity">
    <text evidence="7">Belongs to the protein-tyrosine phosphatase family. Atypical dual-specificity phosphatase Siw14-like subfamily.</text>
</comment>
<evidence type="ECO:0000256" key="3">
    <source>
        <dbReference type="ARBA" id="ARBA00022490"/>
    </source>
</evidence>
<feature type="region of interest" description="Disordered" evidence="12">
    <location>
        <begin position="604"/>
        <end position="744"/>
    </location>
</feature>
<dbReference type="Proteomes" id="UP000777482">
    <property type="component" value="Unassembled WGS sequence"/>
</dbReference>
<feature type="region of interest" description="Disordered" evidence="12">
    <location>
        <begin position="826"/>
        <end position="879"/>
    </location>
</feature>
<feature type="compositionally biased region" description="Acidic residues" evidence="12">
    <location>
        <begin position="256"/>
        <end position="273"/>
    </location>
</feature>
<organism evidence="14 15">
    <name type="scientific">Rhodotorula mucilaginosa</name>
    <name type="common">Yeast</name>
    <name type="synonym">Rhodotorula rubra</name>
    <dbReference type="NCBI Taxonomy" id="5537"/>
    <lineage>
        <taxon>Eukaryota</taxon>
        <taxon>Fungi</taxon>
        <taxon>Dikarya</taxon>
        <taxon>Basidiomycota</taxon>
        <taxon>Pucciniomycotina</taxon>
        <taxon>Microbotryomycetes</taxon>
        <taxon>Sporidiobolales</taxon>
        <taxon>Sporidiobolaceae</taxon>
        <taxon>Rhodotorula</taxon>
    </lineage>
</organism>
<dbReference type="GO" id="GO:0008486">
    <property type="term" value="F:diphosphoinositol-polyphosphate diphosphatase activity"/>
    <property type="evidence" value="ECO:0007669"/>
    <property type="project" value="UniProtKB-EC"/>
</dbReference>
<dbReference type="Pfam" id="PF17146">
    <property type="entry name" value="PIN_6"/>
    <property type="match status" value="1"/>
</dbReference>
<dbReference type="InterPro" id="IPR014881">
    <property type="entry name" value="NOB1_Zn-bd"/>
</dbReference>
<dbReference type="Gene3D" id="6.20.210.10">
    <property type="entry name" value="Nin one binding (NOB1), Zn-ribbon-like"/>
    <property type="match status" value="1"/>
</dbReference>
<dbReference type="SUPFAM" id="SSF52799">
    <property type="entry name" value="(Phosphotyrosine protein) phosphatases II"/>
    <property type="match status" value="1"/>
</dbReference>
<dbReference type="InterPro" id="IPR020428">
    <property type="entry name" value="PFA-DSPs"/>
</dbReference>
<dbReference type="GO" id="GO:0004521">
    <property type="term" value="F:RNA endonuclease activity"/>
    <property type="evidence" value="ECO:0007669"/>
    <property type="project" value="TreeGrafter"/>
</dbReference>
<feature type="domain" description="Tyrosine-protein phosphatase" evidence="13">
    <location>
        <begin position="894"/>
        <end position="1040"/>
    </location>
</feature>
<evidence type="ECO:0000313" key="14">
    <source>
        <dbReference type="EMBL" id="KAG0653455.1"/>
    </source>
</evidence>
<comment type="catalytic activity">
    <reaction evidence="9">
        <text>3,5-bis(diphospho)-1D-myo-inositol 1,2,4,6-tetrakisphosphate + H2O = 3-diphospho-1D-myo-inositol 1,2,4,5,6-pentakisphosphate + phosphate + 2 H(+)</text>
        <dbReference type="Rhea" id="RHEA:56312"/>
        <dbReference type="ChEBI" id="CHEBI:15377"/>
        <dbReference type="ChEBI" id="CHEBI:15378"/>
        <dbReference type="ChEBI" id="CHEBI:43474"/>
        <dbReference type="ChEBI" id="CHEBI:140372"/>
        <dbReference type="ChEBI" id="CHEBI:140374"/>
        <dbReference type="EC" id="3.6.1.52"/>
    </reaction>
    <physiologicalReaction direction="left-to-right" evidence="9">
        <dbReference type="Rhea" id="RHEA:56313"/>
    </physiologicalReaction>
</comment>
<evidence type="ECO:0000256" key="12">
    <source>
        <dbReference type="SAM" id="MobiDB-lite"/>
    </source>
</evidence>
<dbReference type="SUPFAM" id="SSF144206">
    <property type="entry name" value="NOB1 zinc finger-like"/>
    <property type="match status" value="1"/>
</dbReference>
<feature type="region of interest" description="Disordered" evidence="12">
    <location>
        <begin position="1035"/>
        <end position="1056"/>
    </location>
</feature>
<protein>
    <recommendedName>
        <fullName evidence="2">diphosphoinositol-polyphosphate diphosphatase</fullName>
        <ecNumber evidence="2">3.6.1.52</ecNumber>
    </recommendedName>
</protein>
<dbReference type="CDD" id="cd14528">
    <property type="entry name" value="PFA-DSP_Siw14"/>
    <property type="match status" value="1"/>
</dbReference>
<feature type="region of interest" description="Disordered" evidence="12">
    <location>
        <begin position="145"/>
        <end position="188"/>
    </location>
</feature>
<evidence type="ECO:0000256" key="7">
    <source>
        <dbReference type="ARBA" id="ARBA00044949"/>
    </source>
</evidence>
<dbReference type="InterPro" id="IPR016130">
    <property type="entry name" value="Tyr_Pase_AS"/>
</dbReference>
<evidence type="ECO:0000313" key="15">
    <source>
        <dbReference type="Proteomes" id="UP000777482"/>
    </source>
</evidence>
<gene>
    <name evidence="14" type="ORF">C6P46_002764</name>
</gene>
<dbReference type="EMBL" id="PUHQ01000203">
    <property type="protein sequence ID" value="KAG0653455.1"/>
    <property type="molecule type" value="Genomic_DNA"/>
</dbReference>